<evidence type="ECO:0000256" key="1">
    <source>
        <dbReference type="ARBA" id="ARBA00004123"/>
    </source>
</evidence>
<keyword evidence="5" id="KW-0010">Activator</keyword>
<feature type="compositionally biased region" description="Basic and acidic residues" evidence="6">
    <location>
        <begin position="9"/>
        <end position="18"/>
    </location>
</feature>
<evidence type="ECO:0000259" key="8">
    <source>
        <dbReference type="PROSITE" id="PS51667"/>
    </source>
</evidence>
<dbReference type="GO" id="GO:0006355">
    <property type="term" value="P:regulation of DNA-templated transcription"/>
    <property type="evidence" value="ECO:0007669"/>
    <property type="project" value="InterPro"/>
</dbReference>
<feature type="compositionally biased region" description="Low complexity" evidence="6">
    <location>
        <begin position="548"/>
        <end position="568"/>
    </location>
</feature>
<dbReference type="STRING" id="1088818.A0A2I0A367"/>
<dbReference type="EMBL" id="KZ452035">
    <property type="protein sequence ID" value="PKA49963.1"/>
    <property type="molecule type" value="Genomic_DNA"/>
</dbReference>
<comment type="similarity">
    <text evidence="2 5">Belongs to the GRF family.</text>
</comment>
<evidence type="ECO:0000313" key="9">
    <source>
        <dbReference type="EMBL" id="PKA49963.1"/>
    </source>
</evidence>
<keyword evidence="10" id="KW-1185">Reference proteome</keyword>
<comment type="function">
    <text evidence="5">Transcription activator.</text>
</comment>
<evidence type="ECO:0000256" key="5">
    <source>
        <dbReference type="RuleBase" id="RU367127"/>
    </source>
</evidence>
<organism evidence="9 10">
    <name type="scientific">Apostasia shenzhenica</name>
    <dbReference type="NCBI Taxonomy" id="1088818"/>
    <lineage>
        <taxon>Eukaryota</taxon>
        <taxon>Viridiplantae</taxon>
        <taxon>Streptophyta</taxon>
        <taxon>Embryophyta</taxon>
        <taxon>Tracheophyta</taxon>
        <taxon>Spermatophyta</taxon>
        <taxon>Magnoliopsida</taxon>
        <taxon>Liliopsida</taxon>
        <taxon>Asparagales</taxon>
        <taxon>Orchidaceae</taxon>
        <taxon>Apostasioideae</taxon>
        <taxon>Apostasia</taxon>
    </lineage>
</organism>
<feature type="region of interest" description="Disordered" evidence="6">
    <location>
        <begin position="173"/>
        <end position="192"/>
    </location>
</feature>
<dbReference type="PANTHER" id="PTHR31602:SF112">
    <property type="entry name" value="GROWTH-REGULATING FACTOR"/>
    <property type="match status" value="1"/>
</dbReference>
<dbReference type="SMART" id="SM00951">
    <property type="entry name" value="QLQ"/>
    <property type="match status" value="1"/>
</dbReference>
<dbReference type="Pfam" id="PF08879">
    <property type="entry name" value="WRC"/>
    <property type="match status" value="1"/>
</dbReference>
<protein>
    <recommendedName>
        <fullName evidence="5">Growth-regulating factor</fullName>
    </recommendedName>
</protein>
<keyword evidence="5" id="KW-0805">Transcription regulation</keyword>
<dbReference type="GO" id="GO:0005634">
    <property type="term" value="C:nucleus"/>
    <property type="evidence" value="ECO:0007669"/>
    <property type="project" value="UniProtKB-SubCell"/>
</dbReference>
<dbReference type="Proteomes" id="UP000236161">
    <property type="component" value="Unassembled WGS sequence"/>
</dbReference>
<dbReference type="PROSITE" id="PS51666">
    <property type="entry name" value="QLQ"/>
    <property type="match status" value="1"/>
</dbReference>
<evidence type="ECO:0000313" key="10">
    <source>
        <dbReference type="Proteomes" id="UP000236161"/>
    </source>
</evidence>
<dbReference type="PROSITE" id="PS51667">
    <property type="entry name" value="WRC"/>
    <property type="match status" value="1"/>
</dbReference>
<feature type="domain" description="WRC" evidence="8">
    <location>
        <begin position="495"/>
        <end position="540"/>
    </location>
</feature>
<dbReference type="PANTHER" id="PTHR31602">
    <property type="entry name" value="GROWTH-REGULATING FACTOR 5"/>
    <property type="match status" value="1"/>
</dbReference>
<comment type="subcellular location">
    <subcellularLocation>
        <location evidence="1 5">Nucleus</location>
    </subcellularLocation>
</comment>
<name>A0A2I0A367_9ASPA</name>
<comment type="caution">
    <text evidence="4">Lacks conserved residue(s) required for the propagation of feature annotation.</text>
</comment>
<dbReference type="InterPro" id="IPR014977">
    <property type="entry name" value="WRC_dom"/>
</dbReference>
<dbReference type="InterPro" id="IPR031137">
    <property type="entry name" value="GRF"/>
</dbReference>
<accession>A0A2I0A367</accession>
<proteinExistence type="inferred from homology"/>
<evidence type="ECO:0000259" key="7">
    <source>
        <dbReference type="PROSITE" id="PS51666"/>
    </source>
</evidence>
<gene>
    <name evidence="9" type="primary">GRF1</name>
    <name evidence="9" type="ORF">AXF42_Ash017502</name>
</gene>
<reference evidence="9 10" key="1">
    <citation type="journal article" date="2017" name="Nature">
        <title>The Apostasia genome and the evolution of orchids.</title>
        <authorList>
            <person name="Zhang G.Q."/>
            <person name="Liu K.W."/>
            <person name="Li Z."/>
            <person name="Lohaus R."/>
            <person name="Hsiao Y.Y."/>
            <person name="Niu S.C."/>
            <person name="Wang J.Y."/>
            <person name="Lin Y.C."/>
            <person name="Xu Q."/>
            <person name="Chen L.J."/>
            <person name="Yoshida K."/>
            <person name="Fujiwara S."/>
            <person name="Wang Z.W."/>
            <person name="Zhang Y.Q."/>
            <person name="Mitsuda N."/>
            <person name="Wang M."/>
            <person name="Liu G.H."/>
            <person name="Pecoraro L."/>
            <person name="Huang H.X."/>
            <person name="Xiao X.J."/>
            <person name="Lin M."/>
            <person name="Wu X.Y."/>
            <person name="Wu W.L."/>
            <person name="Chen Y.Y."/>
            <person name="Chang S.B."/>
            <person name="Sakamoto S."/>
            <person name="Ohme-Takagi M."/>
            <person name="Yagi M."/>
            <person name="Zeng S.J."/>
            <person name="Shen C.Y."/>
            <person name="Yeh C.M."/>
            <person name="Luo Y.B."/>
            <person name="Tsai W.C."/>
            <person name="Van de Peer Y."/>
            <person name="Liu Z.J."/>
        </authorList>
    </citation>
    <scope>NUCLEOTIDE SEQUENCE [LARGE SCALE GENOMIC DNA]</scope>
    <source>
        <strain evidence="10">cv. Shenzhen</strain>
        <tissue evidence="9">Stem</tissue>
    </source>
</reference>
<dbReference type="InterPro" id="IPR014978">
    <property type="entry name" value="Gln-Leu-Gln_QLQ"/>
</dbReference>
<dbReference type="Pfam" id="PF08880">
    <property type="entry name" value="QLQ"/>
    <property type="match status" value="1"/>
</dbReference>
<dbReference type="OrthoDB" id="1927209at2759"/>
<dbReference type="GO" id="GO:0032502">
    <property type="term" value="P:developmental process"/>
    <property type="evidence" value="ECO:0007669"/>
    <property type="project" value="InterPro"/>
</dbReference>
<evidence type="ECO:0000256" key="4">
    <source>
        <dbReference type="PROSITE-ProRule" id="PRU01002"/>
    </source>
</evidence>
<comment type="domain">
    <text evidence="5">The QLQ domain and WRC domain may be involved in protein-protein interaction and DNA-binding, respectively.</text>
</comment>
<evidence type="ECO:0000256" key="6">
    <source>
        <dbReference type="SAM" id="MobiDB-lite"/>
    </source>
</evidence>
<dbReference type="GO" id="GO:0005524">
    <property type="term" value="F:ATP binding"/>
    <property type="evidence" value="ECO:0007669"/>
    <property type="project" value="UniProtKB-UniRule"/>
</dbReference>
<feature type="domain" description="QLQ" evidence="7">
    <location>
        <begin position="435"/>
        <end position="470"/>
    </location>
</feature>
<dbReference type="GO" id="GO:0006351">
    <property type="term" value="P:DNA-templated transcription"/>
    <property type="evidence" value="ECO:0007669"/>
    <property type="project" value="UniProtKB-UniRule"/>
</dbReference>
<feature type="compositionally biased region" description="Polar residues" evidence="6">
    <location>
        <begin position="300"/>
        <end position="314"/>
    </location>
</feature>
<feature type="region of interest" description="Disordered" evidence="6">
    <location>
        <begin position="548"/>
        <end position="591"/>
    </location>
</feature>
<keyword evidence="3 5" id="KW-0539">Nucleus</keyword>
<sequence length="657" mass="73136">MRTIATVDARLRALEPSKRSSKPATKKTADVLQKEEAGAPVVDLEVEAPPAKVARVLVRTLESAQETATEEVTEVVNVFDSPVKLPLKTGERKELIVVGETPARKRLEPGKILLKDEDIERLFPKFGAPVEGSVKKTPLVICGPAPLGESVLLPIKTKKPLFPRLLLTGLQNEEKDKEESSKMEEEIKEKKEAPQVAPEAALGIEGTWGVLEKSLLEIRGEEGKILKGISQVLKVVKNLMGKEGGEARFFRRIVEVESALLQVTKYSQARGSLICVSGKGVLYEERRGRATPITTGAAEESSSSMIIDPGQTSGTRDRPTIVHDDPGIDLHNLGPDDTKYRLSQSASPNSADLRTDALPHKSTSIKEYHLPLSVKSQQIEKERSPALFLQHGSQALPAASLCLLLLTHNNGGSSLLSQIRMMMMVMSERSYSRNPFTPSQWQELELQALIYKYMASGIPIPLPLRRSFSSYLTFPPQTLVGWSCYQMGYGRKAEDPEPGRCRRTDGKKWRCSKEAYPDSKYCERHMHRGKKNRSRKPVELSLAANSHTFSSSSSSSSSSPYSGRLSVSRPGFSDAPGAERESSLQLKPLGMSSMAEANVEVDNRERPMHHFFDEWPQKNMKPWMELEEDKICYTKTQLSISFPNWFSPFYLQNPFIC</sequence>
<evidence type="ECO:0000256" key="2">
    <source>
        <dbReference type="ARBA" id="ARBA00008122"/>
    </source>
</evidence>
<evidence type="ECO:0000256" key="3">
    <source>
        <dbReference type="ARBA" id="ARBA00023242"/>
    </source>
</evidence>
<feature type="region of interest" description="Disordered" evidence="6">
    <location>
        <begin position="1"/>
        <end position="33"/>
    </location>
</feature>
<feature type="region of interest" description="Disordered" evidence="6">
    <location>
        <begin position="293"/>
        <end position="322"/>
    </location>
</feature>
<keyword evidence="5" id="KW-0804">Transcription</keyword>
<dbReference type="AlphaFoldDB" id="A0A2I0A367"/>